<accession>A0A1M7PN63</accession>
<dbReference type="InterPro" id="IPR014825">
    <property type="entry name" value="DNA_alkylation"/>
</dbReference>
<evidence type="ECO:0000313" key="1">
    <source>
        <dbReference type="EMBL" id="SHN18727.1"/>
    </source>
</evidence>
<evidence type="ECO:0000313" key="2">
    <source>
        <dbReference type="Proteomes" id="UP000184092"/>
    </source>
</evidence>
<organism evidence="1 2">
    <name type="scientific">Flavobacterium xinjiangense</name>
    <dbReference type="NCBI Taxonomy" id="178356"/>
    <lineage>
        <taxon>Bacteria</taxon>
        <taxon>Pseudomonadati</taxon>
        <taxon>Bacteroidota</taxon>
        <taxon>Flavobacteriia</taxon>
        <taxon>Flavobacteriales</taxon>
        <taxon>Flavobacteriaceae</taxon>
        <taxon>Flavobacterium</taxon>
    </lineage>
</organism>
<gene>
    <name evidence="1" type="ORF">SAMN05216269_12015</name>
</gene>
<protein>
    <submittedName>
        <fullName evidence="1">3-methyladenine DNA glycosylase AlkC</fullName>
    </submittedName>
</protein>
<dbReference type="Gene3D" id="1.25.40.290">
    <property type="entry name" value="ARM repeat domains"/>
    <property type="match status" value="1"/>
</dbReference>
<keyword evidence="2" id="KW-1185">Reference proteome</keyword>
<dbReference type="OrthoDB" id="9797162at2"/>
<reference evidence="2" key="1">
    <citation type="submission" date="2016-11" db="EMBL/GenBank/DDBJ databases">
        <authorList>
            <person name="Varghese N."/>
            <person name="Submissions S."/>
        </authorList>
    </citation>
    <scope>NUCLEOTIDE SEQUENCE [LARGE SCALE GENOMIC DNA]</scope>
    <source>
        <strain evidence="2">CGMCC 1.2749</strain>
    </source>
</reference>
<proteinExistence type="predicted"/>
<sequence length="270" mass="30802">MTEVKRKGSKSTKDIPKDILEQLNSGQIETANLVEWLAVDQRLLLENLLNQFGRTKYLTPILSGIEALKKQTVNTINEAIGTGLFEQSLKNGDTEILTIISTHKSDLIRCWATYTIGRNQKLDVSQKLEQIQHFSADKHFGVREICWLAVRPSIAKNLTQSIEILSSWTNHKDENVRRFASEATRPRGVWCEHIEELKKKPELGLTILEPMKSDKAKYVQDSVGNWLNDASKTQPQFVIDICKKWEKKSPTKETAYIIKKALRTVGKQSE</sequence>
<dbReference type="SUPFAM" id="SSF48371">
    <property type="entry name" value="ARM repeat"/>
    <property type="match status" value="1"/>
</dbReference>
<dbReference type="AlphaFoldDB" id="A0A1M7PN63"/>
<dbReference type="EMBL" id="FRCL01000020">
    <property type="protein sequence ID" value="SHN18727.1"/>
    <property type="molecule type" value="Genomic_DNA"/>
</dbReference>
<dbReference type="Proteomes" id="UP000184092">
    <property type="component" value="Unassembled WGS sequence"/>
</dbReference>
<dbReference type="RefSeq" id="WP_073211457.1">
    <property type="nucleotide sequence ID" value="NZ_FRCL01000020.1"/>
</dbReference>
<dbReference type="Pfam" id="PF08713">
    <property type="entry name" value="DNA_alkylation"/>
    <property type="match status" value="1"/>
</dbReference>
<dbReference type="InterPro" id="IPR016024">
    <property type="entry name" value="ARM-type_fold"/>
</dbReference>
<name>A0A1M7PN63_9FLAO</name>